<evidence type="ECO:0000256" key="1">
    <source>
        <dbReference type="ARBA" id="ARBA00022737"/>
    </source>
</evidence>
<evidence type="ECO:0000259" key="4">
    <source>
        <dbReference type="PROSITE" id="PS01180"/>
    </source>
</evidence>
<dbReference type="OrthoDB" id="5986976at2759"/>
<dbReference type="RefSeq" id="XP_019624441.1">
    <property type="nucleotide sequence ID" value="XM_019768882.1"/>
</dbReference>
<feature type="domain" description="CUB" evidence="4">
    <location>
        <begin position="144"/>
        <end position="261"/>
    </location>
</feature>
<dbReference type="CDD" id="cd00041">
    <property type="entry name" value="CUB"/>
    <property type="match status" value="1"/>
</dbReference>
<keyword evidence="5" id="KW-1185">Reference proteome</keyword>
<gene>
    <name evidence="6" type="primary">LOC109470101</name>
</gene>
<dbReference type="FunFam" id="2.60.120.290:FF:000005">
    <property type="entry name" value="Procollagen C-endopeptidase enhancer 1"/>
    <property type="match status" value="1"/>
</dbReference>
<dbReference type="GeneID" id="109470101"/>
<evidence type="ECO:0000313" key="5">
    <source>
        <dbReference type="Proteomes" id="UP000515135"/>
    </source>
</evidence>
<name>A0A6P4Z4D2_BRABE</name>
<sequence length="281" mass="30355">MPSYYGFDIYKVPVTGSMLSANLRTACEAQGMQTVCRRATEEAGPEYWFSYCQTIPVGTEISATEGNHPVLAYHLCGSKLPKPCAPLHDTFVAVPGWFANDGACGVRTSAWCANGNDFNNKDALCARVSEESSAAYQEEPTYHCNGDKPSYVTMATSGTITSGDDGWGNYSSDSLCSWTIEAPSGMGVSLTFLTFDLADDGDCLSDYVAVYDGSSQSSALLGRFCESNPGVVNSTGNLMHVTFVTNSVLQASGFRASFKRRTGKRPLKLCNFNRTYSWLSC</sequence>
<organism evidence="5 6">
    <name type="scientific">Branchiostoma belcheri</name>
    <name type="common">Amphioxus</name>
    <dbReference type="NCBI Taxonomy" id="7741"/>
    <lineage>
        <taxon>Eukaryota</taxon>
        <taxon>Metazoa</taxon>
        <taxon>Chordata</taxon>
        <taxon>Cephalochordata</taxon>
        <taxon>Leptocardii</taxon>
        <taxon>Amphioxiformes</taxon>
        <taxon>Branchiostomatidae</taxon>
        <taxon>Branchiostoma</taxon>
    </lineage>
</organism>
<dbReference type="InterPro" id="IPR035914">
    <property type="entry name" value="Sperma_CUB_dom_sf"/>
</dbReference>
<dbReference type="SMART" id="SM00042">
    <property type="entry name" value="CUB"/>
    <property type="match status" value="1"/>
</dbReference>
<dbReference type="PANTHER" id="PTHR24251">
    <property type="entry name" value="OVOCHYMASE-RELATED"/>
    <property type="match status" value="1"/>
</dbReference>
<dbReference type="InterPro" id="IPR000859">
    <property type="entry name" value="CUB_dom"/>
</dbReference>
<keyword evidence="2" id="KW-1015">Disulfide bond</keyword>
<dbReference type="Proteomes" id="UP000515135">
    <property type="component" value="Unplaced"/>
</dbReference>
<dbReference type="PANTHER" id="PTHR24251:SF30">
    <property type="entry name" value="MEMBRANE FRIZZLED-RELATED PROTEIN"/>
    <property type="match status" value="1"/>
</dbReference>
<evidence type="ECO:0000313" key="6">
    <source>
        <dbReference type="RefSeq" id="XP_019624441.1"/>
    </source>
</evidence>
<evidence type="ECO:0000256" key="2">
    <source>
        <dbReference type="ARBA" id="ARBA00023157"/>
    </source>
</evidence>
<reference evidence="6" key="1">
    <citation type="submission" date="2025-08" db="UniProtKB">
        <authorList>
            <consortium name="RefSeq"/>
        </authorList>
    </citation>
    <scope>IDENTIFICATION</scope>
    <source>
        <tissue evidence="6">Gonad</tissue>
    </source>
</reference>
<comment type="caution">
    <text evidence="3">Lacks conserved residue(s) required for the propagation of feature annotation.</text>
</comment>
<proteinExistence type="predicted"/>
<protein>
    <submittedName>
        <fullName evidence="6">Tolloid-like protein 1</fullName>
    </submittedName>
</protein>
<dbReference type="KEGG" id="bbel:109470101"/>
<evidence type="ECO:0000256" key="3">
    <source>
        <dbReference type="PROSITE-ProRule" id="PRU00059"/>
    </source>
</evidence>
<keyword evidence="1" id="KW-0677">Repeat</keyword>
<dbReference type="AlphaFoldDB" id="A0A6P4Z4D2"/>
<dbReference type="Gene3D" id="2.60.120.290">
    <property type="entry name" value="Spermadhesin, CUB domain"/>
    <property type="match status" value="1"/>
</dbReference>
<accession>A0A6P4Z4D2</accession>
<dbReference type="SUPFAM" id="SSF49854">
    <property type="entry name" value="Spermadhesin, CUB domain"/>
    <property type="match status" value="1"/>
</dbReference>
<dbReference type="PROSITE" id="PS01180">
    <property type="entry name" value="CUB"/>
    <property type="match status" value="1"/>
</dbReference>
<dbReference type="Pfam" id="PF00431">
    <property type="entry name" value="CUB"/>
    <property type="match status" value="1"/>
</dbReference>